<keyword evidence="3" id="KW-1185">Reference proteome</keyword>
<evidence type="ECO:0000259" key="1">
    <source>
        <dbReference type="Pfam" id="PF13503"/>
    </source>
</evidence>
<dbReference type="Pfam" id="PF13503">
    <property type="entry name" value="DUF4123"/>
    <property type="match status" value="1"/>
</dbReference>
<evidence type="ECO:0000313" key="2">
    <source>
        <dbReference type="EMBL" id="PNF75921.1"/>
    </source>
</evidence>
<dbReference type="AlphaFoldDB" id="A0A8E2QEC9"/>
<dbReference type="RefSeq" id="WP_077682830.1">
    <property type="nucleotide sequence ID" value="NZ_CP065721.1"/>
</dbReference>
<dbReference type="EMBL" id="POUK01000005">
    <property type="protein sequence ID" value="PNF75921.1"/>
    <property type="molecule type" value="Genomic_DNA"/>
</dbReference>
<sequence length="284" mass="33239">MNEPLYQWLDDQRAQQRQLLLVIDSLAEPNPVQELFARDLMHDYVNLYHATEFADLADIGPWLVALSEFEIARIQPLLDAPERNWGWLASADRVELPVLAQHWRERMQVDDQGQRSLYRFQDNRVIARHLAELAAHQQPLLLGPLASALCWDGEHWRCFDNPRPGQYAAPFEAAWLALPEPDRVVQEIHRHNLTLWLWQNHAAATARLAETRVLSDWLSEQLDKAEVWGWRSLEHLQFLLRYQLDPELANHPAWIPEERESPEMHFARLSQMLHATSTARDQLL</sequence>
<dbReference type="Proteomes" id="UP000235881">
    <property type="component" value="Unassembled WGS sequence"/>
</dbReference>
<name>A0A8E2QEC9_9GAMM</name>
<comment type="caution">
    <text evidence="2">The sequence shown here is derived from an EMBL/GenBank/DDBJ whole genome shotgun (WGS) entry which is preliminary data.</text>
</comment>
<reference evidence="2 3" key="1">
    <citation type="submission" date="2018-01" db="EMBL/GenBank/DDBJ databases">
        <title>Denitrification phenotypes of diverse strains of Pseudomonas stutzeri.</title>
        <authorList>
            <person name="Milligan D.A."/>
            <person name="Bergaust L."/>
            <person name="Bakken L.R."/>
            <person name="Frostegard A."/>
        </authorList>
    </citation>
    <scope>NUCLEOTIDE SEQUENCE [LARGE SCALE GENOMIC DNA]</scope>
    <source>
        <strain evidence="2 3">DSM 50238</strain>
    </source>
</reference>
<protein>
    <submittedName>
        <fullName evidence="2">DUF4123 domain-containing protein</fullName>
    </submittedName>
</protein>
<proteinExistence type="predicted"/>
<feature type="domain" description="DUF4123" evidence="1">
    <location>
        <begin position="21"/>
        <end position="138"/>
    </location>
</feature>
<gene>
    <name evidence="2" type="ORF">CXK95_15125</name>
</gene>
<accession>A0A8E2QEC9</accession>
<dbReference type="InterPro" id="IPR025391">
    <property type="entry name" value="DUF4123"/>
</dbReference>
<organism evidence="2 3">
    <name type="scientific">Stutzerimonas degradans</name>
    <dbReference type="NCBI Taxonomy" id="2968968"/>
    <lineage>
        <taxon>Bacteria</taxon>
        <taxon>Pseudomonadati</taxon>
        <taxon>Pseudomonadota</taxon>
        <taxon>Gammaproteobacteria</taxon>
        <taxon>Pseudomonadales</taxon>
        <taxon>Pseudomonadaceae</taxon>
        <taxon>Stutzerimonas</taxon>
    </lineage>
</organism>
<evidence type="ECO:0000313" key="3">
    <source>
        <dbReference type="Proteomes" id="UP000235881"/>
    </source>
</evidence>